<dbReference type="Proteomes" id="UP000012073">
    <property type="component" value="Unassembled WGS sequence"/>
</dbReference>
<dbReference type="Pfam" id="PF03016">
    <property type="entry name" value="Exostosin_GT47"/>
    <property type="match status" value="1"/>
</dbReference>
<dbReference type="RefSeq" id="XP_005714929.1">
    <property type="nucleotide sequence ID" value="XM_005714872.1"/>
</dbReference>
<evidence type="ECO:0000256" key="1">
    <source>
        <dbReference type="ARBA" id="ARBA00010271"/>
    </source>
</evidence>
<dbReference type="EMBL" id="HG001718">
    <property type="protein sequence ID" value="CDF35110.1"/>
    <property type="molecule type" value="Genomic_DNA"/>
</dbReference>
<dbReference type="PANTHER" id="PTHR11062">
    <property type="entry name" value="EXOSTOSIN HEPARAN SULFATE GLYCOSYLTRANSFERASE -RELATED"/>
    <property type="match status" value="1"/>
</dbReference>
<comment type="similarity">
    <text evidence="1">Belongs to the glycosyltransferase 47 family.</text>
</comment>
<feature type="domain" description="Exostosin GT47" evidence="2">
    <location>
        <begin position="19"/>
        <end position="284"/>
    </location>
</feature>
<dbReference type="OrthoDB" id="2141006at2759"/>
<evidence type="ECO:0000313" key="3">
    <source>
        <dbReference type="EMBL" id="CDF35110.1"/>
    </source>
</evidence>
<keyword evidence="4" id="KW-1185">Reference proteome</keyword>
<dbReference type="Gramene" id="CDF35110">
    <property type="protein sequence ID" value="CDF35110"/>
    <property type="gene ID" value="CHC_T00009549001"/>
</dbReference>
<reference evidence="4" key="1">
    <citation type="journal article" date="2013" name="Proc. Natl. Acad. Sci. U.S.A.">
        <title>Genome structure and metabolic features in the red seaweed Chondrus crispus shed light on evolution of the Archaeplastida.</title>
        <authorList>
            <person name="Collen J."/>
            <person name="Porcel B."/>
            <person name="Carre W."/>
            <person name="Ball S.G."/>
            <person name="Chaparro C."/>
            <person name="Tonon T."/>
            <person name="Barbeyron T."/>
            <person name="Michel G."/>
            <person name="Noel B."/>
            <person name="Valentin K."/>
            <person name="Elias M."/>
            <person name="Artiguenave F."/>
            <person name="Arun A."/>
            <person name="Aury J.M."/>
            <person name="Barbosa-Neto J.F."/>
            <person name="Bothwell J.H."/>
            <person name="Bouget F.Y."/>
            <person name="Brillet L."/>
            <person name="Cabello-Hurtado F."/>
            <person name="Capella-Gutierrez S."/>
            <person name="Charrier B."/>
            <person name="Cladiere L."/>
            <person name="Cock J.M."/>
            <person name="Coelho S.M."/>
            <person name="Colleoni C."/>
            <person name="Czjzek M."/>
            <person name="Da Silva C."/>
            <person name="Delage L."/>
            <person name="Denoeud F."/>
            <person name="Deschamps P."/>
            <person name="Dittami S.M."/>
            <person name="Gabaldon T."/>
            <person name="Gachon C.M."/>
            <person name="Groisillier A."/>
            <person name="Herve C."/>
            <person name="Jabbari K."/>
            <person name="Katinka M."/>
            <person name="Kloareg B."/>
            <person name="Kowalczyk N."/>
            <person name="Labadie K."/>
            <person name="Leblanc C."/>
            <person name="Lopez P.J."/>
            <person name="McLachlan D.H."/>
            <person name="Meslet-Cladiere L."/>
            <person name="Moustafa A."/>
            <person name="Nehr Z."/>
            <person name="Nyvall Collen P."/>
            <person name="Panaud O."/>
            <person name="Partensky F."/>
            <person name="Poulain J."/>
            <person name="Rensing S.A."/>
            <person name="Rousvoal S."/>
            <person name="Samson G."/>
            <person name="Symeonidi A."/>
            <person name="Weissenbach J."/>
            <person name="Zambounis A."/>
            <person name="Wincker P."/>
            <person name="Boyen C."/>
        </authorList>
    </citation>
    <scope>NUCLEOTIDE SEQUENCE [LARGE SCALE GENOMIC DNA]</scope>
    <source>
        <strain evidence="4">cv. Stackhouse</strain>
    </source>
</reference>
<dbReference type="GeneID" id="17322639"/>
<dbReference type="GO" id="GO:0016757">
    <property type="term" value="F:glycosyltransferase activity"/>
    <property type="evidence" value="ECO:0007669"/>
    <property type="project" value="InterPro"/>
</dbReference>
<organism evidence="3 4">
    <name type="scientific">Chondrus crispus</name>
    <name type="common">Carrageen Irish moss</name>
    <name type="synonym">Polymorpha crispa</name>
    <dbReference type="NCBI Taxonomy" id="2769"/>
    <lineage>
        <taxon>Eukaryota</taxon>
        <taxon>Rhodophyta</taxon>
        <taxon>Florideophyceae</taxon>
        <taxon>Rhodymeniophycidae</taxon>
        <taxon>Gigartinales</taxon>
        <taxon>Gigartinaceae</taxon>
        <taxon>Chondrus</taxon>
    </lineage>
</organism>
<dbReference type="InterPro" id="IPR004263">
    <property type="entry name" value="Exostosin"/>
</dbReference>
<accession>R7QCC4</accession>
<gene>
    <name evidence="3" type="ORF">CHC_T00009549001</name>
</gene>
<dbReference type="InterPro" id="IPR040911">
    <property type="entry name" value="Exostosin_GT47"/>
</dbReference>
<keyword evidence="3" id="KW-0808">Transferase</keyword>
<name>R7QCC4_CHOCR</name>
<evidence type="ECO:0000313" key="4">
    <source>
        <dbReference type="Proteomes" id="UP000012073"/>
    </source>
</evidence>
<dbReference type="OMA" id="FHTMEDV"/>
<protein>
    <submittedName>
        <fullName evidence="3">Glycosyltransferase, family GT47</fullName>
    </submittedName>
</protein>
<dbReference type="AlphaFoldDB" id="R7QCC4"/>
<sequence length="334" mass="38629">MLVDDSHSNPPKIRDPFCDESFYSAENTIANFFKNSAVRTNNASEADYFYVPILSTCYLMTNLPNDVEKTGAFFSKAMDHIINEYPYWNRSDGRDHVFMFAQGFGARLSGDWGRYRHATFLVHNGDYEEEHFSTHKDIVVPPDLSHYFKPVGLAHPERLLPKDNFVLFGGQILNTSISDHRGSNYSGGVRQFIQSDLADTDGYKVTGVRSTTYIEDMMGSVFCLAPHGWHKWSPRPAYAVLLGCIPVVISEKQKLFLEGLVDYSQISYWVRPHEIRDLDRKLRSIRHEEITRKELALRDVWRLFWYGEEGLAEQAILYSLHRRLDAARPIREYI</sequence>
<evidence type="ECO:0000259" key="2">
    <source>
        <dbReference type="Pfam" id="PF03016"/>
    </source>
</evidence>
<proteinExistence type="inferred from homology"/>
<dbReference type="PANTHER" id="PTHR11062:SF281">
    <property type="entry name" value="EXOSTOSIN-LIKE 2"/>
    <property type="match status" value="1"/>
</dbReference>
<dbReference type="KEGG" id="ccp:CHC_T00009549001"/>